<dbReference type="Pfam" id="PF01163">
    <property type="entry name" value="RIO1"/>
    <property type="match status" value="1"/>
</dbReference>
<dbReference type="OrthoDB" id="2339265at2759"/>
<keyword evidence="4" id="KW-0547">Nucleotide-binding</keyword>
<dbReference type="InterPro" id="IPR011009">
    <property type="entry name" value="Kinase-like_dom_sf"/>
</dbReference>
<gene>
    <name evidence="10" type="ORF">AGERDE_LOCUS12895</name>
</gene>
<feature type="domain" description="RIO-type" evidence="9">
    <location>
        <begin position="337"/>
        <end position="389"/>
    </location>
</feature>
<keyword evidence="11" id="KW-1185">Reference proteome</keyword>
<accession>A0A9N9HJD0</accession>
<evidence type="ECO:0000256" key="6">
    <source>
        <dbReference type="ARBA" id="ARBA00022840"/>
    </source>
</evidence>
<dbReference type="InterPro" id="IPR018934">
    <property type="entry name" value="RIO_dom"/>
</dbReference>
<feature type="non-terminal residue" evidence="10">
    <location>
        <position position="1"/>
    </location>
</feature>
<sequence length="431" mass="49600">PNKRKSEETSAHEQYMENLKRIKKSPSEMARKFDNKDQLFWNHRPPSAQGIPTELLHPVFGRFLDDCATIQPEFQDVQFTYEFSAEMSGYFRTEGARAASFRELFKRHFDIDLPCVELSASVYKNNKPRTDGTLYEGTFMMMNAEVKLELCTGASDPYIQNIAYYKEYILKNSIIAETNRLPCFLVVVSGPLFSISTAVYGEKVTVDPYPYVLSLDCSSYHCVDLARVFCALRNALEALRAYYITTPLPHIEPDQRPFPYINSFLTDDEVFVRFKYQTSLHPLVFVVRVEDALKNFPEYVVVKFTRRYDKNTHQVFAELEIAPQLYGFEHLSGGWKMVVMAFVGDEFKILAECKKNQCIKQAVEEMAMKMHGEGLVHGDLCDLNILCRYNDNDNSADIFFVDLDWAGQEGTVRYPLDINPDITRHHEATAG</sequence>
<proteinExistence type="predicted"/>
<comment type="caution">
    <text evidence="10">The sequence shown here is derived from an EMBL/GenBank/DDBJ whole genome shotgun (WGS) entry which is preliminary data.</text>
</comment>
<keyword evidence="5" id="KW-0418">Kinase</keyword>
<dbReference type="AlphaFoldDB" id="A0A9N9HJD0"/>
<dbReference type="Proteomes" id="UP000789831">
    <property type="component" value="Unassembled WGS sequence"/>
</dbReference>
<keyword evidence="2" id="KW-0723">Serine/threonine-protein kinase</keyword>
<name>A0A9N9HJD0_9GLOM</name>
<comment type="catalytic activity">
    <reaction evidence="7">
        <text>L-threonyl-[protein] + ATP = O-phospho-L-threonyl-[protein] + ADP + H(+)</text>
        <dbReference type="Rhea" id="RHEA:46608"/>
        <dbReference type="Rhea" id="RHEA-COMP:11060"/>
        <dbReference type="Rhea" id="RHEA-COMP:11605"/>
        <dbReference type="ChEBI" id="CHEBI:15378"/>
        <dbReference type="ChEBI" id="CHEBI:30013"/>
        <dbReference type="ChEBI" id="CHEBI:30616"/>
        <dbReference type="ChEBI" id="CHEBI:61977"/>
        <dbReference type="ChEBI" id="CHEBI:456216"/>
        <dbReference type="EC" id="2.7.11.1"/>
    </reaction>
</comment>
<evidence type="ECO:0000256" key="3">
    <source>
        <dbReference type="ARBA" id="ARBA00022679"/>
    </source>
</evidence>
<feature type="non-terminal residue" evidence="10">
    <location>
        <position position="431"/>
    </location>
</feature>
<dbReference type="GO" id="GO:0005524">
    <property type="term" value="F:ATP binding"/>
    <property type="evidence" value="ECO:0007669"/>
    <property type="project" value="UniProtKB-KW"/>
</dbReference>
<evidence type="ECO:0000256" key="8">
    <source>
        <dbReference type="ARBA" id="ARBA00048679"/>
    </source>
</evidence>
<protein>
    <recommendedName>
        <fullName evidence="1">non-specific serine/threonine protein kinase</fullName>
        <ecNumber evidence="1">2.7.11.1</ecNumber>
    </recommendedName>
</protein>
<reference evidence="10" key="1">
    <citation type="submission" date="2021-06" db="EMBL/GenBank/DDBJ databases">
        <authorList>
            <person name="Kallberg Y."/>
            <person name="Tangrot J."/>
            <person name="Rosling A."/>
        </authorList>
    </citation>
    <scope>NUCLEOTIDE SEQUENCE</scope>
    <source>
        <strain evidence="10">MT106</strain>
    </source>
</reference>
<evidence type="ECO:0000256" key="4">
    <source>
        <dbReference type="ARBA" id="ARBA00022741"/>
    </source>
</evidence>
<comment type="catalytic activity">
    <reaction evidence="8">
        <text>L-seryl-[protein] + ATP = O-phospho-L-seryl-[protein] + ADP + H(+)</text>
        <dbReference type="Rhea" id="RHEA:17989"/>
        <dbReference type="Rhea" id="RHEA-COMP:9863"/>
        <dbReference type="Rhea" id="RHEA-COMP:11604"/>
        <dbReference type="ChEBI" id="CHEBI:15378"/>
        <dbReference type="ChEBI" id="CHEBI:29999"/>
        <dbReference type="ChEBI" id="CHEBI:30616"/>
        <dbReference type="ChEBI" id="CHEBI:83421"/>
        <dbReference type="ChEBI" id="CHEBI:456216"/>
        <dbReference type="EC" id="2.7.11.1"/>
    </reaction>
</comment>
<dbReference type="EMBL" id="CAJVPL010012184">
    <property type="protein sequence ID" value="CAG8686288.1"/>
    <property type="molecule type" value="Genomic_DNA"/>
</dbReference>
<organism evidence="10 11">
    <name type="scientific">Ambispora gerdemannii</name>
    <dbReference type="NCBI Taxonomy" id="144530"/>
    <lineage>
        <taxon>Eukaryota</taxon>
        <taxon>Fungi</taxon>
        <taxon>Fungi incertae sedis</taxon>
        <taxon>Mucoromycota</taxon>
        <taxon>Glomeromycotina</taxon>
        <taxon>Glomeromycetes</taxon>
        <taxon>Archaeosporales</taxon>
        <taxon>Ambisporaceae</taxon>
        <taxon>Ambispora</taxon>
    </lineage>
</organism>
<evidence type="ECO:0000256" key="7">
    <source>
        <dbReference type="ARBA" id="ARBA00047899"/>
    </source>
</evidence>
<dbReference type="SUPFAM" id="SSF56112">
    <property type="entry name" value="Protein kinase-like (PK-like)"/>
    <property type="match status" value="1"/>
</dbReference>
<evidence type="ECO:0000259" key="9">
    <source>
        <dbReference type="Pfam" id="PF01163"/>
    </source>
</evidence>
<keyword evidence="6" id="KW-0067">ATP-binding</keyword>
<evidence type="ECO:0000256" key="2">
    <source>
        <dbReference type="ARBA" id="ARBA00022527"/>
    </source>
</evidence>
<dbReference type="EC" id="2.7.11.1" evidence="1"/>
<keyword evidence="3" id="KW-0808">Transferase</keyword>
<evidence type="ECO:0000256" key="5">
    <source>
        <dbReference type="ARBA" id="ARBA00022777"/>
    </source>
</evidence>
<evidence type="ECO:0000256" key="1">
    <source>
        <dbReference type="ARBA" id="ARBA00012513"/>
    </source>
</evidence>
<evidence type="ECO:0000313" key="11">
    <source>
        <dbReference type="Proteomes" id="UP000789831"/>
    </source>
</evidence>
<dbReference type="GO" id="GO:0004674">
    <property type="term" value="F:protein serine/threonine kinase activity"/>
    <property type="evidence" value="ECO:0007669"/>
    <property type="project" value="UniProtKB-KW"/>
</dbReference>
<evidence type="ECO:0000313" key="10">
    <source>
        <dbReference type="EMBL" id="CAG8686288.1"/>
    </source>
</evidence>